<evidence type="ECO:0000313" key="9">
    <source>
        <dbReference type="Proteomes" id="UP000580839"/>
    </source>
</evidence>
<dbReference type="FunFam" id="3.30.420.100:FF:000001">
    <property type="entry name" value="50S ribosomal protein L18"/>
    <property type="match status" value="1"/>
</dbReference>
<evidence type="ECO:0000256" key="3">
    <source>
        <dbReference type="ARBA" id="ARBA00022884"/>
    </source>
</evidence>
<sequence>MSSGHHDKYERRQIRRYRIRNRVTGSGDRPRLSVYRSSKHIYAQIIDDARGVTLAAASSRDSLDGRVDGKGKTAVCAAVGKLLAERAKEKGFAKVCFDRGGYLYHGRVKALADGARAGGLEF</sequence>
<accession>A0A849SPG7</accession>
<evidence type="ECO:0000256" key="7">
    <source>
        <dbReference type="HAMAP-Rule" id="MF_01337"/>
    </source>
</evidence>
<dbReference type="AlphaFoldDB" id="A0A849SPG7"/>
<dbReference type="SUPFAM" id="SSF53137">
    <property type="entry name" value="Translational machinery components"/>
    <property type="match status" value="1"/>
</dbReference>
<dbReference type="CDD" id="cd00432">
    <property type="entry name" value="Ribosomal_L18_L5e"/>
    <property type="match status" value="1"/>
</dbReference>
<dbReference type="GO" id="GO:0003735">
    <property type="term" value="F:structural constituent of ribosome"/>
    <property type="evidence" value="ECO:0007669"/>
    <property type="project" value="InterPro"/>
</dbReference>
<dbReference type="InterPro" id="IPR057268">
    <property type="entry name" value="Ribosomal_L18"/>
</dbReference>
<evidence type="ECO:0000256" key="6">
    <source>
        <dbReference type="ARBA" id="ARBA00035197"/>
    </source>
</evidence>
<keyword evidence="5 7" id="KW-0687">Ribonucleoprotein</keyword>
<organism evidence="8 9">
    <name type="scientific">Eiseniibacteriota bacterium</name>
    <dbReference type="NCBI Taxonomy" id="2212470"/>
    <lineage>
        <taxon>Bacteria</taxon>
        <taxon>Candidatus Eiseniibacteriota</taxon>
    </lineage>
</organism>
<dbReference type="InterPro" id="IPR005484">
    <property type="entry name" value="Ribosomal_uL18_bac/plant/anim"/>
</dbReference>
<evidence type="ECO:0000256" key="2">
    <source>
        <dbReference type="ARBA" id="ARBA00022730"/>
    </source>
</evidence>
<keyword evidence="2 7" id="KW-0699">rRNA-binding</keyword>
<keyword evidence="4 7" id="KW-0689">Ribosomal protein</keyword>
<dbReference type="Proteomes" id="UP000580839">
    <property type="component" value="Unassembled WGS sequence"/>
</dbReference>
<evidence type="ECO:0000313" key="8">
    <source>
        <dbReference type="EMBL" id="NOT33835.1"/>
    </source>
</evidence>
<protein>
    <recommendedName>
        <fullName evidence="6 7">Large ribosomal subunit protein uL18</fullName>
    </recommendedName>
</protein>
<keyword evidence="3 7" id="KW-0694">RNA-binding</keyword>
<dbReference type="HAMAP" id="MF_01337_B">
    <property type="entry name" value="Ribosomal_uL18_B"/>
    <property type="match status" value="1"/>
</dbReference>
<comment type="caution">
    <text evidence="8">The sequence shown here is derived from an EMBL/GenBank/DDBJ whole genome shotgun (WGS) entry which is preliminary data.</text>
</comment>
<comment type="similarity">
    <text evidence="1 7">Belongs to the universal ribosomal protein uL18 family.</text>
</comment>
<dbReference type="PANTHER" id="PTHR12899">
    <property type="entry name" value="39S RIBOSOMAL PROTEIN L18, MITOCHONDRIAL"/>
    <property type="match status" value="1"/>
</dbReference>
<dbReference type="GO" id="GO:0006412">
    <property type="term" value="P:translation"/>
    <property type="evidence" value="ECO:0007669"/>
    <property type="project" value="UniProtKB-UniRule"/>
</dbReference>
<dbReference type="Gene3D" id="3.30.420.100">
    <property type="match status" value="1"/>
</dbReference>
<proteinExistence type="inferred from homology"/>
<comment type="subunit">
    <text evidence="7">Part of the 50S ribosomal subunit; part of the 5S rRNA/L5/L18/L25 subcomplex. Contacts the 5S and 23S rRNAs.</text>
</comment>
<dbReference type="PANTHER" id="PTHR12899:SF3">
    <property type="entry name" value="LARGE RIBOSOMAL SUBUNIT PROTEIN UL18M"/>
    <property type="match status" value="1"/>
</dbReference>
<dbReference type="Pfam" id="PF00861">
    <property type="entry name" value="Ribosomal_L18p"/>
    <property type="match status" value="1"/>
</dbReference>
<dbReference type="EMBL" id="JABFRW010000074">
    <property type="protein sequence ID" value="NOT33835.1"/>
    <property type="molecule type" value="Genomic_DNA"/>
</dbReference>
<dbReference type="InterPro" id="IPR004389">
    <property type="entry name" value="Ribosomal_uL18_bac-type"/>
</dbReference>
<comment type="function">
    <text evidence="7">This is one of the proteins that bind and probably mediate the attachment of the 5S RNA into the large ribosomal subunit, where it forms part of the central protuberance.</text>
</comment>
<gene>
    <name evidence="7 8" type="primary">rplR</name>
    <name evidence="8" type="ORF">HOP12_06665</name>
</gene>
<name>A0A849SPG7_UNCEI</name>
<reference evidence="8 9" key="1">
    <citation type="submission" date="2020-04" db="EMBL/GenBank/DDBJ databases">
        <title>Metagenomic profiling of ammonia- and methane-oxidizing microorganisms in a Dutch drinking water treatment plant.</title>
        <authorList>
            <person name="Poghosyan L."/>
            <person name="Leucker S."/>
        </authorList>
    </citation>
    <scope>NUCLEOTIDE SEQUENCE [LARGE SCALE GENOMIC DNA]</scope>
    <source>
        <strain evidence="8">S-RSF-IL-03</strain>
    </source>
</reference>
<evidence type="ECO:0000256" key="1">
    <source>
        <dbReference type="ARBA" id="ARBA00007116"/>
    </source>
</evidence>
<dbReference type="GO" id="GO:0008097">
    <property type="term" value="F:5S rRNA binding"/>
    <property type="evidence" value="ECO:0007669"/>
    <property type="project" value="TreeGrafter"/>
</dbReference>
<dbReference type="NCBIfam" id="TIGR00060">
    <property type="entry name" value="L18_bact"/>
    <property type="match status" value="1"/>
</dbReference>
<dbReference type="GO" id="GO:0022625">
    <property type="term" value="C:cytosolic large ribosomal subunit"/>
    <property type="evidence" value="ECO:0007669"/>
    <property type="project" value="TreeGrafter"/>
</dbReference>
<evidence type="ECO:0000256" key="4">
    <source>
        <dbReference type="ARBA" id="ARBA00022980"/>
    </source>
</evidence>
<evidence type="ECO:0000256" key="5">
    <source>
        <dbReference type="ARBA" id="ARBA00023274"/>
    </source>
</evidence>